<evidence type="ECO:0000313" key="2">
    <source>
        <dbReference type="EnsemblPlants" id="OMERI12G02510.1"/>
    </source>
</evidence>
<protein>
    <recommendedName>
        <fullName evidence="1">Alginate lyase 2 domain-containing protein</fullName>
    </recommendedName>
</protein>
<dbReference type="InterPro" id="IPR013320">
    <property type="entry name" value="ConA-like_dom_sf"/>
</dbReference>
<dbReference type="InterPro" id="IPR014895">
    <property type="entry name" value="Alginate_lyase_2"/>
</dbReference>
<organism evidence="2">
    <name type="scientific">Oryza meridionalis</name>
    <dbReference type="NCBI Taxonomy" id="40149"/>
    <lineage>
        <taxon>Eukaryota</taxon>
        <taxon>Viridiplantae</taxon>
        <taxon>Streptophyta</taxon>
        <taxon>Embryophyta</taxon>
        <taxon>Tracheophyta</taxon>
        <taxon>Spermatophyta</taxon>
        <taxon>Magnoliopsida</taxon>
        <taxon>Liliopsida</taxon>
        <taxon>Poales</taxon>
        <taxon>Poaceae</taxon>
        <taxon>BOP clade</taxon>
        <taxon>Oryzoideae</taxon>
        <taxon>Oryzeae</taxon>
        <taxon>Oryzinae</taxon>
        <taxon>Oryza</taxon>
    </lineage>
</organism>
<name>A0A0E0F9Y9_9ORYZ</name>
<evidence type="ECO:0000313" key="3">
    <source>
        <dbReference type="Proteomes" id="UP000008021"/>
    </source>
</evidence>
<dbReference type="Gramene" id="OMERI12G02510.1">
    <property type="protein sequence ID" value="OMERI12G02510.1"/>
    <property type="gene ID" value="OMERI12G02510"/>
</dbReference>
<proteinExistence type="predicted"/>
<dbReference type="Proteomes" id="UP000008021">
    <property type="component" value="Chromosome 12"/>
</dbReference>
<dbReference type="PANTHER" id="PTHR33681">
    <property type="entry name" value="BINDING PROTEIN, PUTATIVE, EXPRESSED-RELATED"/>
    <property type="match status" value="1"/>
</dbReference>
<keyword evidence="3" id="KW-1185">Reference proteome</keyword>
<dbReference type="HOGENOM" id="CLU_2892601_0_0_1"/>
<feature type="domain" description="Alginate lyase 2" evidence="1">
    <location>
        <begin position="2"/>
        <end position="57"/>
    </location>
</feature>
<accession>A0A0E0F9Y9</accession>
<reference evidence="2" key="2">
    <citation type="submission" date="2018-05" db="EMBL/GenBank/DDBJ databases">
        <title>OmerRS3 (Oryza meridionalis Reference Sequence Version 3).</title>
        <authorList>
            <person name="Zhang J."/>
            <person name="Kudrna D."/>
            <person name="Lee S."/>
            <person name="Talag J."/>
            <person name="Welchert J."/>
            <person name="Wing R.A."/>
        </authorList>
    </citation>
    <scope>NUCLEOTIDE SEQUENCE [LARGE SCALE GENOMIC DNA]</scope>
    <source>
        <strain evidence="2">cv. OR44</strain>
    </source>
</reference>
<sequence>MGYDYSSGVWQFEGTGYVPSGTTGMSIMQVFGSGKTATTLMLHVYDGDLWYYHQQLVETNIYDR</sequence>
<dbReference type="EnsemblPlants" id="OMERI12G02510.1">
    <property type="protein sequence ID" value="OMERI12G02510.1"/>
    <property type="gene ID" value="OMERI12G02510"/>
</dbReference>
<dbReference type="AlphaFoldDB" id="A0A0E0F9Y9"/>
<dbReference type="SUPFAM" id="SSF49899">
    <property type="entry name" value="Concanavalin A-like lectins/glucanases"/>
    <property type="match status" value="1"/>
</dbReference>
<evidence type="ECO:0000259" key="1">
    <source>
        <dbReference type="Pfam" id="PF08787"/>
    </source>
</evidence>
<dbReference type="Pfam" id="PF08787">
    <property type="entry name" value="Alginate_lyase2"/>
    <property type="match status" value="1"/>
</dbReference>
<dbReference type="PANTHER" id="PTHR33681:SF4">
    <property type="entry name" value="OS12G0171100 PROTEIN"/>
    <property type="match status" value="1"/>
</dbReference>
<reference evidence="2" key="1">
    <citation type="submission" date="2015-04" db="UniProtKB">
        <authorList>
            <consortium name="EnsemblPlants"/>
        </authorList>
    </citation>
    <scope>IDENTIFICATION</scope>
</reference>